<dbReference type="SUPFAM" id="SSF52540">
    <property type="entry name" value="P-loop containing nucleoside triphosphate hydrolases"/>
    <property type="match status" value="1"/>
</dbReference>
<evidence type="ECO:0000313" key="2">
    <source>
        <dbReference type="Proteomes" id="UP000183461"/>
    </source>
</evidence>
<reference evidence="1 2" key="1">
    <citation type="submission" date="2016-11" db="EMBL/GenBank/DDBJ databases">
        <authorList>
            <person name="Jaros S."/>
            <person name="Januszkiewicz K."/>
            <person name="Wedrychowicz H."/>
        </authorList>
    </citation>
    <scope>NUCLEOTIDE SEQUENCE [LARGE SCALE GENOMIC DNA]</scope>
    <source>
        <strain evidence="1 2">YL228</strain>
    </source>
</reference>
<gene>
    <name evidence="1" type="ORF">SAMN02910280_2624</name>
</gene>
<sequence>MYFGPFNGNMGGYSPVFGPPASYPISNYSYWCNSSFSWHNAWYSPRQVISRINEPEFSARKLIYDKYTGEFKVKERDGRVVIVGKFKIIKMLVVNPKSSTEFEAVYFEIEYEGNIYAIVLSFKEYCRRQFLPHLSFFRRNPDCKDEYLTAAVCLALQDFSDSKFLYIPKRSGWQQYEEGKIDFASADSVFPGLEEYYPEEIKERQIMRTDRALADITVEYRDFLKTGPDLIPLVIISTHAIVSRFSCKDSPSDEAYIIKPDGEKSAKAAVACLKTKNNKTTAICPLTASRTDVIAELDNTNDGVALFRDTSLIESRKARLASFDVLHNDLIGADGKETRGWHVIAIIEDRPSNVPPNFPALHLTLSNTTGEVDIKKLQKLSGKFNAALIKWFVNDPANALAKLNAAVEHIAQYPSDVFESERARTVKGLGSTAWFLKELGLIGFDEFNAFTTFVNLDQVQSDSAAVDVVNDFRDVFNRLIVSGTVRVVGQKDPPYYKSGYVVSEHERLSFESVVLDSSILPLMRTTKRRNILLSALNEAGLLYSNNNYKRLIEVEVAPYKKRTISAYTVTNEILNSDAVDKIKEQELAAFFMRSEQMHRDFMPVLRNQSGTGVAGVAIIQESDTNRHQYVCGATRAGKTFYLCQQAVLKAKAGEKVLIFDHTGGFSMRELSKHLPESVISKYFSFLDINKQGLPVDLMNLDGCESLPDAKNQLIGILSAALRVTGDVQEKVLRRRLSAFLKESGNKPDAELRDILGYLDIGDPIQKKLYEKLYDVFDNLDGNEQVKASWDKFFGNTKQIVVISASDDSVHKSTHVMDMLLSSLYSFKQRYPDEKLTLVIDEVSDHFIAAGSPIDIMLRKGGKFGFTLLLASQEFSLEKDSLGRLIGNAGTLIFFRPKSDTLKDVSKITGIDSSTLAGLEQGECVAVGNFCDSFEGKNKYVVLIGRTYTQEE</sequence>
<organism evidence="1 2">
    <name type="scientific">Ruminococcus flavefaciens</name>
    <dbReference type="NCBI Taxonomy" id="1265"/>
    <lineage>
        <taxon>Bacteria</taxon>
        <taxon>Bacillati</taxon>
        <taxon>Bacillota</taxon>
        <taxon>Clostridia</taxon>
        <taxon>Eubacteriales</taxon>
        <taxon>Oscillospiraceae</taxon>
        <taxon>Ruminococcus</taxon>
    </lineage>
</organism>
<dbReference type="AlphaFoldDB" id="A0A1K1PBW6"/>
<name>A0A1K1PBW6_RUMFL</name>
<dbReference type="PANTHER" id="PTHR30121">
    <property type="entry name" value="UNCHARACTERIZED PROTEIN YJGR-RELATED"/>
    <property type="match status" value="1"/>
</dbReference>
<dbReference type="Gene3D" id="3.40.50.300">
    <property type="entry name" value="P-loop containing nucleotide triphosphate hydrolases"/>
    <property type="match status" value="1"/>
</dbReference>
<dbReference type="EMBL" id="FPIP01000008">
    <property type="protein sequence ID" value="SFW45076.1"/>
    <property type="molecule type" value="Genomic_DNA"/>
</dbReference>
<protein>
    <submittedName>
        <fullName evidence="1">Uncharacterized protein</fullName>
    </submittedName>
</protein>
<evidence type="ECO:0000313" key="1">
    <source>
        <dbReference type="EMBL" id="SFW45076.1"/>
    </source>
</evidence>
<dbReference type="InterPro" id="IPR027417">
    <property type="entry name" value="P-loop_NTPase"/>
</dbReference>
<accession>A0A1K1PBW6</accession>
<dbReference type="InterPro" id="IPR051162">
    <property type="entry name" value="T4SS_component"/>
</dbReference>
<dbReference type="PANTHER" id="PTHR30121:SF6">
    <property type="entry name" value="SLR6007 PROTEIN"/>
    <property type="match status" value="1"/>
</dbReference>
<dbReference type="Proteomes" id="UP000183461">
    <property type="component" value="Unassembled WGS sequence"/>
</dbReference>
<proteinExistence type="predicted"/>